<dbReference type="PANTHER" id="PTHR35908">
    <property type="entry name" value="HYPOTHETICAL FUSION PROTEIN"/>
    <property type="match status" value="1"/>
</dbReference>
<keyword evidence="3" id="KW-1185">Reference proteome</keyword>
<evidence type="ECO:0000313" key="3">
    <source>
        <dbReference type="Proteomes" id="UP000053707"/>
    </source>
</evidence>
<reference evidence="2 3" key="1">
    <citation type="submission" date="2016-01" db="EMBL/GenBank/DDBJ databases">
        <authorList>
            <consortium name="TB Trials Study Group"/>
            <person name="Sutton G."/>
            <person name="Brinkac L."/>
            <person name="Sanka R."/>
            <person name="Adams M."/>
            <person name="Lau E.L."/>
            <person name="Macaden R."/>
            <person name="Grewal H.M.S."/>
        </authorList>
    </citation>
    <scope>NUCLEOTIDE SEQUENCE [LARGE SCALE GENOMIC DNA]</scope>
    <source>
        <strain evidence="2 3">IS-1744</strain>
    </source>
</reference>
<dbReference type="EMBL" id="LQIR01000025">
    <property type="protein sequence ID" value="KUI13820.1"/>
    <property type="molecule type" value="Genomic_DNA"/>
</dbReference>
<dbReference type="InterPro" id="IPR029068">
    <property type="entry name" value="Glyas_Bleomycin-R_OHBP_Dase"/>
</dbReference>
<name>A0A101A4U6_9MYCO</name>
<evidence type="ECO:0000259" key="1">
    <source>
        <dbReference type="Pfam" id="PF18029"/>
    </source>
</evidence>
<dbReference type="Gene3D" id="3.10.180.10">
    <property type="entry name" value="2,3-Dihydroxybiphenyl 1,2-Dioxygenase, domain 1"/>
    <property type="match status" value="1"/>
</dbReference>
<protein>
    <submittedName>
        <fullName evidence="2">Glyoxalase</fullName>
    </submittedName>
</protein>
<proteinExistence type="predicted"/>
<organism evidence="2 3">
    <name type="scientific">Mycobacterium lehmannii</name>
    <dbReference type="NCBI Taxonomy" id="2048550"/>
    <lineage>
        <taxon>Bacteria</taxon>
        <taxon>Bacillati</taxon>
        <taxon>Actinomycetota</taxon>
        <taxon>Actinomycetes</taxon>
        <taxon>Mycobacteriales</taxon>
        <taxon>Mycobacteriaceae</taxon>
        <taxon>Mycobacterium</taxon>
    </lineage>
</organism>
<dbReference type="CDD" id="cd06587">
    <property type="entry name" value="VOC"/>
    <property type="match status" value="1"/>
</dbReference>
<sequence length="134" mass="14897">MANRWCGVTIDCADPIRMSAFWGALLGIPASSEHGDDPDWATVGSRSGRIPRLTFQRVPEPKVTEVRIHLDVQVDDIDAGGDQVEFLGGRWTGIRNDYDEGAVLVMLDPEGHEFCLVQYFENQPPEGEPDSVKR</sequence>
<evidence type="ECO:0000313" key="2">
    <source>
        <dbReference type="EMBL" id="KUI13820.1"/>
    </source>
</evidence>
<accession>A0A101A4U6</accession>
<comment type="caution">
    <text evidence="2">The sequence shown here is derived from an EMBL/GenBank/DDBJ whole genome shotgun (WGS) entry which is preliminary data.</text>
</comment>
<dbReference type="PANTHER" id="PTHR35908:SF1">
    <property type="entry name" value="CONSERVED PROTEIN"/>
    <property type="match status" value="1"/>
</dbReference>
<feature type="domain" description="Glyoxalase-like" evidence="1">
    <location>
        <begin position="8"/>
        <end position="117"/>
    </location>
</feature>
<dbReference type="Proteomes" id="UP000053707">
    <property type="component" value="Unassembled WGS sequence"/>
</dbReference>
<gene>
    <name evidence="2" type="ORF">AU192_06735</name>
</gene>
<dbReference type="Pfam" id="PF18029">
    <property type="entry name" value="Glyoxalase_6"/>
    <property type="match status" value="1"/>
</dbReference>
<dbReference type="InterPro" id="IPR041581">
    <property type="entry name" value="Glyoxalase_6"/>
</dbReference>
<dbReference type="SUPFAM" id="SSF54593">
    <property type="entry name" value="Glyoxalase/Bleomycin resistance protein/Dihydroxybiphenyl dioxygenase"/>
    <property type="match status" value="1"/>
</dbReference>
<dbReference type="RefSeq" id="WP_064397578.1">
    <property type="nucleotide sequence ID" value="NZ_LQIR01000025.1"/>
</dbReference>
<dbReference type="AlphaFoldDB" id="A0A101A4U6"/>